<accession>A0A914CH21</accession>
<dbReference type="Gene3D" id="1.10.238.10">
    <property type="entry name" value="EF-hand"/>
    <property type="match status" value="1"/>
</dbReference>
<keyword evidence="2" id="KW-1185">Reference proteome</keyword>
<organism evidence="2 3">
    <name type="scientific">Acrobeloides nanus</name>
    <dbReference type="NCBI Taxonomy" id="290746"/>
    <lineage>
        <taxon>Eukaryota</taxon>
        <taxon>Metazoa</taxon>
        <taxon>Ecdysozoa</taxon>
        <taxon>Nematoda</taxon>
        <taxon>Chromadorea</taxon>
        <taxon>Rhabditida</taxon>
        <taxon>Tylenchina</taxon>
        <taxon>Cephalobomorpha</taxon>
        <taxon>Cephaloboidea</taxon>
        <taxon>Cephalobidae</taxon>
        <taxon>Acrobeloides</taxon>
    </lineage>
</organism>
<dbReference type="WBParaSite" id="ACRNAN_scaffold10466.g29621.t1">
    <property type="protein sequence ID" value="ACRNAN_scaffold10466.g29621.t1"/>
    <property type="gene ID" value="ACRNAN_scaffold10466.g29621"/>
</dbReference>
<dbReference type="GO" id="GO:0019888">
    <property type="term" value="F:protein phosphatase regulator activity"/>
    <property type="evidence" value="ECO:0007669"/>
    <property type="project" value="TreeGrafter"/>
</dbReference>
<dbReference type="AlphaFoldDB" id="A0A914CH21"/>
<dbReference type="PANTHER" id="PTHR14095:SF0">
    <property type="entry name" value="MIP22305P"/>
    <property type="match status" value="1"/>
</dbReference>
<evidence type="ECO:0000256" key="1">
    <source>
        <dbReference type="SAM" id="MobiDB-lite"/>
    </source>
</evidence>
<name>A0A914CH21_9BILA</name>
<proteinExistence type="predicted"/>
<dbReference type="Proteomes" id="UP000887540">
    <property type="component" value="Unplaced"/>
</dbReference>
<feature type="region of interest" description="Disordered" evidence="1">
    <location>
        <begin position="113"/>
        <end position="135"/>
    </location>
</feature>
<reference evidence="3" key="1">
    <citation type="submission" date="2022-11" db="UniProtKB">
        <authorList>
            <consortium name="WormBaseParasite"/>
        </authorList>
    </citation>
    <scope>IDENTIFICATION</scope>
</reference>
<feature type="compositionally biased region" description="Acidic residues" evidence="1">
    <location>
        <begin position="116"/>
        <end position="135"/>
    </location>
</feature>
<sequence length="135" mass="15749">MISLYEMEYFYHDIERKLLDKNFETLSFNDVVCNLLDLVAPTNSNCVTLKDLRRCGLAHRFFNTFINYIKYCEQESSDGERASVKMNGDKEMSDWDQFCAVEYEMLMAETEQNDGYADESIDVNLDDDDGDVPYP</sequence>
<protein>
    <submittedName>
        <fullName evidence="3">Uncharacterized protein</fullName>
    </submittedName>
</protein>
<evidence type="ECO:0000313" key="2">
    <source>
        <dbReference type="Proteomes" id="UP000887540"/>
    </source>
</evidence>
<dbReference type="PANTHER" id="PTHR14095">
    <property type="entry name" value="PHOSPHATASE 2A REGULATORY SUBUNIT-RELATED"/>
    <property type="match status" value="1"/>
</dbReference>
<dbReference type="GO" id="GO:0000159">
    <property type="term" value="C:protein phosphatase type 2A complex"/>
    <property type="evidence" value="ECO:0007669"/>
    <property type="project" value="TreeGrafter"/>
</dbReference>
<evidence type="ECO:0000313" key="3">
    <source>
        <dbReference type="WBParaSite" id="ACRNAN_scaffold10466.g29621.t1"/>
    </source>
</evidence>